<dbReference type="GO" id="GO:0006633">
    <property type="term" value="P:fatty acid biosynthetic process"/>
    <property type="evidence" value="ECO:0007669"/>
    <property type="project" value="TreeGrafter"/>
</dbReference>
<dbReference type="InterPro" id="IPR049076">
    <property type="entry name" value="ACCA"/>
</dbReference>
<dbReference type="AlphaFoldDB" id="A0A086K0Y8"/>
<feature type="domain" description="CoA carboxyltransferase N-terminal" evidence="2">
    <location>
        <begin position="1"/>
        <end position="184"/>
    </location>
</feature>
<dbReference type="EC" id="6.4.1.2" evidence="3"/>
<dbReference type="GO" id="GO:0004658">
    <property type="term" value="F:propionyl-CoA carboxylase activity"/>
    <property type="evidence" value="ECO:0007669"/>
    <property type="project" value="UniProtKB-EC"/>
</dbReference>
<accession>A0A086K0Y8</accession>
<dbReference type="PROSITE" id="PS50980">
    <property type="entry name" value="COA_CT_NTER"/>
    <property type="match status" value="1"/>
</dbReference>
<dbReference type="VEuPathDB" id="ToxoDB:TGP89_218560D"/>
<dbReference type="InterPro" id="IPR029045">
    <property type="entry name" value="ClpP/crotonase-like_dom_sf"/>
</dbReference>
<protein>
    <submittedName>
        <fullName evidence="3">Acetyl-coA carboxylase ACC2</fullName>
        <ecNumber evidence="3">6.4.1.2</ecNumber>
        <ecNumber evidence="3">6.4.1.3</ecNumber>
    </submittedName>
</protein>
<evidence type="ECO:0000259" key="2">
    <source>
        <dbReference type="PROSITE" id="PS50980"/>
    </source>
</evidence>
<dbReference type="InterPro" id="IPR011762">
    <property type="entry name" value="COA_CT_N"/>
</dbReference>
<gene>
    <name evidence="3" type="ORF">TGP89_218560D</name>
</gene>
<dbReference type="EMBL" id="AEYI02001391">
    <property type="protein sequence ID" value="KFG38056.1"/>
    <property type="molecule type" value="Genomic_DNA"/>
</dbReference>
<feature type="compositionally biased region" description="Polar residues" evidence="1">
    <location>
        <begin position="9"/>
        <end position="20"/>
    </location>
</feature>
<dbReference type="Gene3D" id="3.90.226.10">
    <property type="entry name" value="2-enoyl-CoA Hydratase, Chain A, domain 1"/>
    <property type="match status" value="1"/>
</dbReference>
<evidence type="ECO:0000313" key="3">
    <source>
        <dbReference type="EMBL" id="KFG38056.1"/>
    </source>
</evidence>
<dbReference type="Pfam" id="PF01039">
    <property type="entry name" value="Carboxyl_trans"/>
    <property type="match status" value="1"/>
</dbReference>
<organism evidence="3 4">
    <name type="scientific">Toxoplasma gondii p89</name>
    <dbReference type="NCBI Taxonomy" id="943119"/>
    <lineage>
        <taxon>Eukaryota</taxon>
        <taxon>Sar</taxon>
        <taxon>Alveolata</taxon>
        <taxon>Apicomplexa</taxon>
        <taxon>Conoidasida</taxon>
        <taxon>Coccidia</taxon>
        <taxon>Eucoccidiorida</taxon>
        <taxon>Eimeriorina</taxon>
        <taxon>Sarcocystidae</taxon>
        <taxon>Toxoplasma</taxon>
    </lineage>
</organism>
<keyword evidence="3" id="KW-0436">Ligase</keyword>
<reference evidence="3 4" key="1">
    <citation type="submission" date="2014-03" db="EMBL/GenBank/DDBJ databases">
        <authorList>
            <person name="Sibley D."/>
            <person name="Venepally P."/>
            <person name="Karamycheva S."/>
            <person name="Hadjithomas M."/>
            <person name="Khan A."/>
            <person name="Brunk B."/>
            <person name="Roos D."/>
            <person name="Caler E."/>
            <person name="Lorenzi H."/>
        </authorList>
    </citation>
    <scope>NUCLEOTIDE SEQUENCE [LARGE SCALE GENOMIC DNA]</scope>
    <source>
        <strain evidence="4">p89</strain>
    </source>
</reference>
<sequence length="184" mass="20768">TALGGGRSSSGHSANADNSTAKSFLPERVFEATELRLNRKGELEEVQREKGLNECGMVAWRVTMHTPEFPKGRRVILIGNDVTFQMGTFGVTEDLLFQRASEIARKEGIPRIYIAVNSGARMGLANEVLKLFQVEWIDETQPHRGFKYLYVTEKDYQQLMQTDSIVAEPVQHPVEGTTYVYTRL</sequence>
<dbReference type="GO" id="GO:0003989">
    <property type="term" value="F:acetyl-CoA carboxylase activity"/>
    <property type="evidence" value="ECO:0007669"/>
    <property type="project" value="UniProtKB-EC"/>
</dbReference>
<dbReference type="InterPro" id="IPR034733">
    <property type="entry name" value="AcCoA_carboxyl_beta"/>
</dbReference>
<evidence type="ECO:0000313" key="4">
    <source>
        <dbReference type="Proteomes" id="UP000028828"/>
    </source>
</evidence>
<dbReference type="PANTHER" id="PTHR45728">
    <property type="entry name" value="ACETYL-COA CARBOXYLASE, ISOFORM A"/>
    <property type="match status" value="1"/>
</dbReference>
<feature type="non-terminal residue" evidence="3">
    <location>
        <position position="1"/>
    </location>
</feature>
<comment type="caution">
    <text evidence="3">The sequence shown here is derived from an EMBL/GenBank/DDBJ whole genome shotgun (WGS) entry which is preliminary data.</text>
</comment>
<proteinExistence type="predicted"/>
<dbReference type="EC" id="6.4.1.3" evidence="3"/>
<name>A0A086K0Y8_TOXGO</name>
<dbReference type="SUPFAM" id="SSF52096">
    <property type="entry name" value="ClpP/crotonase"/>
    <property type="match status" value="1"/>
</dbReference>
<feature type="region of interest" description="Disordered" evidence="1">
    <location>
        <begin position="1"/>
        <end position="20"/>
    </location>
</feature>
<evidence type="ECO:0000256" key="1">
    <source>
        <dbReference type="SAM" id="MobiDB-lite"/>
    </source>
</evidence>
<dbReference type="PANTHER" id="PTHR45728:SF3">
    <property type="entry name" value="ACETYL-COA CARBOXYLASE"/>
    <property type="match status" value="1"/>
</dbReference>
<dbReference type="Proteomes" id="UP000028828">
    <property type="component" value="Unassembled WGS sequence"/>
</dbReference>